<protein>
    <submittedName>
        <fullName evidence="2">Uncharacterized protein</fullName>
    </submittedName>
</protein>
<feature type="region of interest" description="Disordered" evidence="1">
    <location>
        <begin position="64"/>
        <end position="94"/>
    </location>
</feature>
<organism evidence="2 3">
    <name type="scientific">Streptomyces alanosinicus</name>
    <dbReference type="NCBI Taxonomy" id="68171"/>
    <lineage>
        <taxon>Bacteria</taxon>
        <taxon>Bacillati</taxon>
        <taxon>Actinomycetota</taxon>
        <taxon>Actinomycetes</taxon>
        <taxon>Kitasatosporales</taxon>
        <taxon>Streptomycetaceae</taxon>
        <taxon>Streptomyces</taxon>
    </lineage>
</organism>
<gene>
    <name evidence="2" type="ORF">GCM10010339_03820</name>
</gene>
<dbReference type="Proteomes" id="UP000655443">
    <property type="component" value="Unassembled WGS sequence"/>
</dbReference>
<reference evidence="2" key="2">
    <citation type="submission" date="2020-09" db="EMBL/GenBank/DDBJ databases">
        <authorList>
            <person name="Sun Q."/>
            <person name="Ohkuma M."/>
        </authorList>
    </citation>
    <scope>NUCLEOTIDE SEQUENCE</scope>
    <source>
        <strain evidence="2">JCM 4714</strain>
    </source>
</reference>
<dbReference type="AlphaFoldDB" id="A0A918YBV9"/>
<evidence type="ECO:0000313" key="3">
    <source>
        <dbReference type="Proteomes" id="UP000655443"/>
    </source>
</evidence>
<reference evidence="2" key="1">
    <citation type="journal article" date="2014" name="Int. J. Syst. Evol. Microbiol.">
        <title>Complete genome sequence of Corynebacterium casei LMG S-19264T (=DSM 44701T), isolated from a smear-ripened cheese.</title>
        <authorList>
            <consortium name="US DOE Joint Genome Institute (JGI-PGF)"/>
            <person name="Walter F."/>
            <person name="Albersmeier A."/>
            <person name="Kalinowski J."/>
            <person name="Ruckert C."/>
        </authorList>
    </citation>
    <scope>NUCLEOTIDE SEQUENCE</scope>
    <source>
        <strain evidence="2">JCM 4714</strain>
    </source>
</reference>
<keyword evidence="3" id="KW-1185">Reference proteome</keyword>
<name>A0A918YBV9_9ACTN</name>
<sequence>MIRTPGPPVSGRGCRPDHCPTVSRRAHPVRADRQAPQPGGRPAGLAFTSQPFWCLASERRPSFRRSATPDRVTDDACGVPGRARQSGPSPAHRGLSEVNMHLVEDASDDTYVLDILDITLTPALPWLGHQVRWEMHGHLKETVDLTRVTCNVIMKFGPVKMLDRSYRLPDLLAGMGARLSGAPRRPAGPWKQAWILRLPETVPVARHRIRLRARTGSGKNFLALDIPLDFSRRFRPA</sequence>
<dbReference type="EMBL" id="BMVG01000001">
    <property type="protein sequence ID" value="GHD98079.1"/>
    <property type="molecule type" value="Genomic_DNA"/>
</dbReference>
<accession>A0A918YBV9</accession>
<evidence type="ECO:0000313" key="2">
    <source>
        <dbReference type="EMBL" id="GHD98079.1"/>
    </source>
</evidence>
<proteinExistence type="predicted"/>
<comment type="caution">
    <text evidence="2">The sequence shown here is derived from an EMBL/GenBank/DDBJ whole genome shotgun (WGS) entry which is preliminary data.</text>
</comment>
<feature type="region of interest" description="Disordered" evidence="1">
    <location>
        <begin position="1"/>
        <end position="44"/>
    </location>
</feature>
<evidence type="ECO:0000256" key="1">
    <source>
        <dbReference type="SAM" id="MobiDB-lite"/>
    </source>
</evidence>
<feature type="compositionally biased region" description="Basic and acidic residues" evidence="1">
    <location>
        <begin position="64"/>
        <end position="74"/>
    </location>
</feature>